<feature type="non-terminal residue" evidence="1">
    <location>
        <position position="1"/>
    </location>
</feature>
<protein>
    <submittedName>
        <fullName evidence="1">Uncharacterized protein</fullName>
    </submittedName>
</protein>
<dbReference type="AlphaFoldDB" id="A0A0F9FWN8"/>
<reference evidence="1" key="1">
    <citation type="journal article" date="2015" name="Nature">
        <title>Complex archaea that bridge the gap between prokaryotes and eukaryotes.</title>
        <authorList>
            <person name="Spang A."/>
            <person name="Saw J.H."/>
            <person name="Jorgensen S.L."/>
            <person name="Zaremba-Niedzwiedzka K."/>
            <person name="Martijn J."/>
            <person name="Lind A.E."/>
            <person name="van Eijk R."/>
            <person name="Schleper C."/>
            <person name="Guy L."/>
            <person name="Ettema T.J."/>
        </authorList>
    </citation>
    <scope>NUCLEOTIDE SEQUENCE</scope>
</reference>
<gene>
    <name evidence="1" type="ORF">LCGC14_1982390</name>
</gene>
<organism evidence="1">
    <name type="scientific">marine sediment metagenome</name>
    <dbReference type="NCBI Taxonomy" id="412755"/>
    <lineage>
        <taxon>unclassified sequences</taxon>
        <taxon>metagenomes</taxon>
        <taxon>ecological metagenomes</taxon>
    </lineage>
</organism>
<proteinExistence type="predicted"/>
<accession>A0A0F9FWN8</accession>
<evidence type="ECO:0000313" key="1">
    <source>
        <dbReference type="EMBL" id="KKL82676.1"/>
    </source>
</evidence>
<comment type="caution">
    <text evidence="1">The sequence shown here is derived from an EMBL/GenBank/DDBJ whole genome shotgun (WGS) entry which is preliminary data.</text>
</comment>
<name>A0A0F9FWN8_9ZZZZ</name>
<sequence length="141" mass="15566">LSDITLQYMCERVQSEGLTLLTPSQIKYATLKGTGKGHKGSEDAICKDDIAIMPMPNGTMHEQQRSGLAAKTLAPRLVRVSVKDQPSNDIPVVHHSVVERFHSTPGYRPYALRNVKFCVLNNAGELSATILGIEGLRKYKF</sequence>
<dbReference type="EMBL" id="LAZR01022206">
    <property type="protein sequence ID" value="KKL82676.1"/>
    <property type="molecule type" value="Genomic_DNA"/>
</dbReference>